<dbReference type="SUPFAM" id="SSF50494">
    <property type="entry name" value="Trypsin-like serine proteases"/>
    <property type="match status" value="1"/>
</dbReference>
<sequence>MVVLRKSLLQVLTIALVVGLALSLPSSKRSGARSGGPYPRIIGGKAASNDEFRSIVHLFVNDLPTCGGALISLGWAVTAAHCVTNTDKSTNTFKVAKKDKLNLAYGGISGADNKKVGIKNIHVHPDFDGTSLVNDIAILELDMTLSQTRDTSPIKISSAMISSGQTLTVGGWGQTNIRNRTQSGALNFAEMVAAPVDQCKEQVTTFESHNGPNICTSFAASKGAGTCNGDSGGPLMIKNNNDYELVGLVSFDVNSKNPDSQICAVDGIYSFFTNVRVFVDFISQVTKINSSDFVDGSVNKFNQIGISGTISSNNLGNNSNGSENDINNPELNLDNTSGKSGKKSSPTTMNDQEMETMISKVDPGHVASSSGKATSESTSKTAKESSDRNGSSSADYSEGNDESSGVSSLVHSRLTDHLGYKSFAYTLLLSFAMVFMFF</sequence>
<name>A0A9W7ZW60_9FUNG</name>
<keyword evidence="8" id="KW-1185">Reference proteome</keyword>
<dbReference type="InterPro" id="IPR018114">
    <property type="entry name" value="TRYPSIN_HIS"/>
</dbReference>
<keyword evidence="3" id="KW-0720">Serine protease</keyword>
<evidence type="ECO:0000313" key="7">
    <source>
        <dbReference type="EMBL" id="KAJ1917867.1"/>
    </source>
</evidence>
<dbReference type="OrthoDB" id="6380398at2759"/>
<dbReference type="InterPro" id="IPR009003">
    <property type="entry name" value="Peptidase_S1_PA"/>
</dbReference>
<dbReference type="PANTHER" id="PTHR24276:SF91">
    <property type="entry name" value="AT26814P-RELATED"/>
    <property type="match status" value="1"/>
</dbReference>
<dbReference type="Gene3D" id="2.40.10.10">
    <property type="entry name" value="Trypsin-like serine proteases"/>
    <property type="match status" value="1"/>
</dbReference>
<dbReference type="PROSITE" id="PS50240">
    <property type="entry name" value="TRYPSIN_DOM"/>
    <property type="match status" value="1"/>
</dbReference>
<evidence type="ECO:0000256" key="3">
    <source>
        <dbReference type="RuleBase" id="RU363034"/>
    </source>
</evidence>
<feature type="region of interest" description="Disordered" evidence="4">
    <location>
        <begin position="362"/>
        <end position="406"/>
    </location>
</feature>
<feature type="region of interest" description="Disordered" evidence="4">
    <location>
        <begin position="309"/>
        <end position="350"/>
    </location>
</feature>
<dbReference type="CDD" id="cd00190">
    <property type="entry name" value="Tryp_SPc"/>
    <property type="match status" value="1"/>
</dbReference>
<dbReference type="AlphaFoldDB" id="A0A9W7ZW60"/>
<evidence type="ECO:0000256" key="5">
    <source>
        <dbReference type="SAM" id="SignalP"/>
    </source>
</evidence>
<proteinExistence type="inferred from homology"/>
<feature type="signal peptide" evidence="5">
    <location>
        <begin position="1"/>
        <end position="23"/>
    </location>
</feature>
<evidence type="ECO:0000313" key="8">
    <source>
        <dbReference type="Proteomes" id="UP001150538"/>
    </source>
</evidence>
<organism evidence="7 8">
    <name type="scientific">Mycoemilia scoparia</name>
    <dbReference type="NCBI Taxonomy" id="417184"/>
    <lineage>
        <taxon>Eukaryota</taxon>
        <taxon>Fungi</taxon>
        <taxon>Fungi incertae sedis</taxon>
        <taxon>Zoopagomycota</taxon>
        <taxon>Kickxellomycotina</taxon>
        <taxon>Kickxellomycetes</taxon>
        <taxon>Kickxellales</taxon>
        <taxon>Kickxellaceae</taxon>
        <taxon>Mycoemilia</taxon>
    </lineage>
</organism>
<evidence type="ECO:0000256" key="2">
    <source>
        <dbReference type="ARBA" id="ARBA00023157"/>
    </source>
</evidence>
<keyword evidence="5" id="KW-0732">Signal</keyword>
<feature type="chain" id="PRO_5040856946" description="Peptidase S1 domain-containing protein" evidence="5">
    <location>
        <begin position="24"/>
        <end position="438"/>
    </location>
</feature>
<dbReference type="InterPro" id="IPR043504">
    <property type="entry name" value="Peptidase_S1_PA_chymotrypsin"/>
</dbReference>
<dbReference type="EMBL" id="JANBPU010000060">
    <property type="protein sequence ID" value="KAJ1917867.1"/>
    <property type="molecule type" value="Genomic_DNA"/>
</dbReference>
<dbReference type="InterPro" id="IPR001254">
    <property type="entry name" value="Trypsin_dom"/>
</dbReference>
<keyword evidence="3" id="KW-0645">Protease</keyword>
<evidence type="ECO:0000256" key="1">
    <source>
        <dbReference type="ARBA" id="ARBA00007664"/>
    </source>
</evidence>
<comment type="similarity">
    <text evidence="1">Belongs to the peptidase S1 family.</text>
</comment>
<gene>
    <name evidence="7" type="ORF">H4219_002977</name>
</gene>
<dbReference type="SMART" id="SM00020">
    <property type="entry name" value="Tryp_SPc"/>
    <property type="match status" value="1"/>
</dbReference>
<dbReference type="Proteomes" id="UP001150538">
    <property type="component" value="Unassembled WGS sequence"/>
</dbReference>
<dbReference type="PANTHER" id="PTHR24276">
    <property type="entry name" value="POLYSERASE-RELATED"/>
    <property type="match status" value="1"/>
</dbReference>
<feature type="compositionally biased region" description="Low complexity" evidence="4">
    <location>
        <begin position="309"/>
        <end position="328"/>
    </location>
</feature>
<reference evidence="7" key="1">
    <citation type="submission" date="2022-07" db="EMBL/GenBank/DDBJ databases">
        <title>Phylogenomic reconstructions and comparative analyses of Kickxellomycotina fungi.</title>
        <authorList>
            <person name="Reynolds N.K."/>
            <person name="Stajich J.E."/>
            <person name="Barry K."/>
            <person name="Grigoriev I.V."/>
            <person name="Crous P."/>
            <person name="Smith M.E."/>
        </authorList>
    </citation>
    <scope>NUCLEOTIDE SEQUENCE</scope>
    <source>
        <strain evidence="7">NBRC 100468</strain>
    </source>
</reference>
<feature type="domain" description="Peptidase S1" evidence="6">
    <location>
        <begin position="41"/>
        <end position="287"/>
    </location>
</feature>
<dbReference type="PRINTS" id="PR00722">
    <property type="entry name" value="CHYMOTRYPSIN"/>
</dbReference>
<evidence type="ECO:0000256" key="4">
    <source>
        <dbReference type="SAM" id="MobiDB-lite"/>
    </source>
</evidence>
<dbReference type="Pfam" id="PF00089">
    <property type="entry name" value="Trypsin"/>
    <property type="match status" value="1"/>
</dbReference>
<dbReference type="PROSITE" id="PS00134">
    <property type="entry name" value="TRYPSIN_HIS"/>
    <property type="match status" value="1"/>
</dbReference>
<dbReference type="PROSITE" id="PS00135">
    <property type="entry name" value="TRYPSIN_SER"/>
    <property type="match status" value="1"/>
</dbReference>
<dbReference type="GO" id="GO:0006508">
    <property type="term" value="P:proteolysis"/>
    <property type="evidence" value="ECO:0007669"/>
    <property type="project" value="UniProtKB-KW"/>
</dbReference>
<dbReference type="InterPro" id="IPR050430">
    <property type="entry name" value="Peptidase_S1"/>
</dbReference>
<accession>A0A9W7ZW60</accession>
<keyword evidence="2" id="KW-1015">Disulfide bond</keyword>
<feature type="compositionally biased region" description="Low complexity" evidence="4">
    <location>
        <begin position="367"/>
        <end position="380"/>
    </location>
</feature>
<dbReference type="InterPro" id="IPR001314">
    <property type="entry name" value="Peptidase_S1A"/>
</dbReference>
<protein>
    <recommendedName>
        <fullName evidence="6">Peptidase S1 domain-containing protein</fullName>
    </recommendedName>
</protein>
<evidence type="ECO:0000259" key="6">
    <source>
        <dbReference type="PROSITE" id="PS50240"/>
    </source>
</evidence>
<dbReference type="InterPro" id="IPR033116">
    <property type="entry name" value="TRYPSIN_SER"/>
</dbReference>
<keyword evidence="3" id="KW-0378">Hydrolase</keyword>
<dbReference type="GO" id="GO:0004252">
    <property type="term" value="F:serine-type endopeptidase activity"/>
    <property type="evidence" value="ECO:0007669"/>
    <property type="project" value="InterPro"/>
</dbReference>
<comment type="caution">
    <text evidence="7">The sequence shown here is derived from an EMBL/GenBank/DDBJ whole genome shotgun (WGS) entry which is preliminary data.</text>
</comment>